<keyword evidence="1" id="KW-0732">Signal</keyword>
<reference evidence="2 3" key="1">
    <citation type="submission" date="2019-11" db="EMBL/GenBank/DDBJ databases">
        <title>Novel Deefgea species.</title>
        <authorList>
            <person name="Han J.-H."/>
        </authorList>
    </citation>
    <scope>NUCLEOTIDE SEQUENCE [LARGE SCALE GENOMIC DNA]</scope>
    <source>
        <strain evidence="2 3">LMG 24817</strain>
    </source>
</reference>
<feature type="chain" id="PRO_5045166382" description="Lipoprotein" evidence="1">
    <location>
        <begin position="19"/>
        <end position="200"/>
    </location>
</feature>
<comment type="caution">
    <text evidence="2">The sequence shown here is derived from an EMBL/GenBank/DDBJ whole genome shotgun (WGS) entry which is preliminary data.</text>
</comment>
<dbReference type="PROSITE" id="PS51257">
    <property type="entry name" value="PROKAR_LIPOPROTEIN"/>
    <property type="match status" value="1"/>
</dbReference>
<evidence type="ECO:0000313" key="3">
    <source>
        <dbReference type="Proteomes" id="UP001195660"/>
    </source>
</evidence>
<proteinExistence type="predicted"/>
<protein>
    <recommendedName>
        <fullName evidence="4">Lipoprotein</fullName>
    </recommendedName>
</protein>
<evidence type="ECO:0008006" key="4">
    <source>
        <dbReference type="Google" id="ProtNLM"/>
    </source>
</evidence>
<sequence length="200" mass="20705">MLKLIIPAALLLSLSACDQGAQLAQQAASSVAAVVGQEVKNQANAVIDQTMGQANEALAPLGIDASKVSSALKDKTAALIGQAIKPNASWQMLSGLTGKTAAEMGLFTAVSPIEADLNTLLGSDAAAVKSALGGAILKQEQVLYLLSEQSGRATYLLIDAENRKLEVGQLENGKLKNFASQGEALHRPSDIQALISKNVK</sequence>
<dbReference type="Proteomes" id="UP001195660">
    <property type="component" value="Unassembled WGS sequence"/>
</dbReference>
<gene>
    <name evidence="2" type="ORF">GM173_07020</name>
</gene>
<evidence type="ECO:0000256" key="1">
    <source>
        <dbReference type="SAM" id="SignalP"/>
    </source>
</evidence>
<feature type="signal peptide" evidence="1">
    <location>
        <begin position="1"/>
        <end position="18"/>
    </location>
</feature>
<keyword evidence="3" id="KW-1185">Reference proteome</keyword>
<dbReference type="EMBL" id="WOFE01000002">
    <property type="protein sequence ID" value="MBM5571331.1"/>
    <property type="molecule type" value="Genomic_DNA"/>
</dbReference>
<evidence type="ECO:0000313" key="2">
    <source>
        <dbReference type="EMBL" id="MBM5571331.1"/>
    </source>
</evidence>
<organism evidence="2 3">
    <name type="scientific">Deefgea chitinilytica</name>
    <dbReference type="NCBI Taxonomy" id="570276"/>
    <lineage>
        <taxon>Bacteria</taxon>
        <taxon>Pseudomonadati</taxon>
        <taxon>Pseudomonadota</taxon>
        <taxon>Betaproteobacteria</taxon>
        <taxon>Neisseriales</taxon>
        <taxon>Chitinibacteraceae</taxon>
        <taxon>Deefgea</taxon>
    </lineage>
</organism>
<name>A0ABS2CB04_9NEIS</name>
<accession>A0ABS2CB04</accession>
<dbReference type="RefSeq" id="WP_203570653.1">
    <property type="nucleotide sequence ID" value="NZ_WOFE01000002.1"/>
</dbReference>